<dbReference type="Proteomes" id="UP000276133">
    <property type="component" value="Unassembled WGS sequence"/>
</dbReference>
<protein>
    <submittedName>
        <fullName evidence="1">Uncharacterized protein</fullName>
    </submittedName>
</protein>
<dbReference type="EMBL" id="REGN01006419">
    <property type="protein sequence ID" value="RNA09638.1"/>
    <property type="molecule type" value="Genomic_DNA"/>
</dbReference>
<keyword evidence="2" id="KW-1185">Reference proteome</keyword>
<evidence type="ECO:0000313" key="1">
    <source>
        <dbReference type="EMBL" id="RNA09638.1"/>
    </source>
</evidence>
<proteinExistence type="predicted"/>
<evidence type="ECO:0000313" key="2">
    <source>
        <dbReference type="Proteomes" id="UP000276133"/>
    </source>
</evidence>
<comment type="caution">
    <text evidence="1">The sequence shown here is derived from an EMBL/GenBank/DDBJ whole genome shotgun (WGS) entry which is preliminary data.</text>
</comment>
<reference evidence="1 2" key="1">
    <citation type="journal article" date="2018" name="Sci. Rep.">
        <title>Genomic signatures of local adaptation to the degree of environmental predictability in rotifers.</title>
        <authorList>
            <person name="Franch-Gras L."/>
            <person name="Hahn C."/>
            <person name="Garcia-Roger E.M."/>
            <person name="Carmona M.J."/>
            <person name="Serra M."/>
            <person name="Gomez A."/>
        </authorList>
    </citation>
    <scope>NUCLEOTIDE SEQUENCE [LARGE SCALE GENOMIC DNA]</scope>
    <source>
        <strain evidence="1">HYR1</strain>
    </source>
</reference>
<sequence length="97" mass="11622">MSRLGENCMILSLDLYSLKYYWTLNENIFQNFHDSNVFFISHKLMTKLYTFGLQCLFKTIVDQMTLFQILKMKNDTKLSLLRRSQNSSDTVYILFKK</sequence>
<dbReference type="AlphaFoldDB" id="A0A3M7QFA6"/>
<accession>A0A3M7QFA6</accession>
<gene>
    <name evidence="1" type="ORF">BpHYR1_035421</name>
</gene>
<organism evidence="1 2">
    <name type="scientific">Brachionus plicatilis</name>
    <name type="common">Marine rotifer</name>
    <name type="synonym">Brachionus muelleri</name>
    <dbReference type="NCBI Taxonomy" id="10195"/>
    <lineage>
        <taxon>Eukaryota</taxon>
        <taxon>Metazoa</taxon>
        <taxon>Spiralia</taxon>
        <taxon>Gnathifera</taxon>
        <taxon>Rotifera</taxon>
        <taxon>Eurotatoria</taxon>
        <taxon>Monogononta</taxon>
        <taxon>Pseudotrocha</taxon>
        <taxon>Ploima</taxon>
        <taxon>Brachionidae</taxon>
        <taxon>Brachionus</taxon>
    </lineage>
</organism>
<name>A0A3M7QFA6_BRAPC</name>